<proteinExistence type="predicted"/>
<dbReference type="Proteomes" id="UP000495940">
    <property type="component" value="Chromosome"/>
</dbReference>
<dbReference type="RefSeq" id="WP_175433847.1">
    <property type="nucleotide sequence ID" value="NZ_CP021978.1"/>
</dbReference>
<evidence type="ECO:0000313" key="2">
    <source>
        <dbReference type="EMBL" id="QCD57268.1"/>
    </source>
</evidence>
<dbReference type="KEGG" id="shaw:CEB94_22295"/>
<dbReference type="SUPFAM" id="SSF52777">
    <property type="entry name" value="CoA-dependent acyltransferases"/>
    <property type="match status" value="2"/>
</dbReference>
<reference evidence="2 3" key="1">
    <citation type="submission" date="2017-06" db="EMBL/GenBank/DDBJ databases">
        <title>Complete Genome Sequence of Streptomyces hawaiiensis NRRL 15010 and insights into acyldepsipeptides biosynthesis.</title>
        <authorList>
            <person name="Mariita R.M."/>
            <person name="Sello J.K."/>
        </authorList>
    </citation>
    <scope>NUCLEOTIDE SEQUENCE [LARGE SCALE GENOMIC DNA]</scope>
    <source>
        <strain evidence="2 3">ATCC 12236</strain>
    </source>
</reference>
<dbReference type="InterPro" id="IPR001242">
    <property type="entry name" value="Condensation_dom"/>
</dbReference>
<accession>A0A6G5RGL6</accession>
<dbReference type="Gene3D" id="3.30.559.10">
    <property type="entry name" value="Chloramphenicol acetyltransferase-like domain"/>
    <property type="match status" value="1"/>
</dbReference>
<dbReference type="InterPro" id="IPR023213">
    <property type="entry name" value="CAT-like_dom_sf"/>
</dbReference>
<keyword evidence="3" id="KW-1185">Reference proteome</keyword>
<protein>
    <recommendedName>
        <fullName evidence="1">Condensation domain-containing protein</fullName>
    </recommendedName>
</protein>
<sequence>MSTDDIERATLPAYGMPVRSLANGETDADGYLRGNPADMAWNLLRVSGQLDTARLAEAVERVTLATDVLHLRLRTTDAGPCLERQEPVPLKLEVVDVPAVASDGRLSPEAAAFLAPVFFDKPDLRSDPVGRVCLLRATDPADEGEQLLAFSFDHSVIDGWALGLLIRAVAGSYRSGDYSVRGRGFEAFLRDLPAHRVREESLARWRGLLEPHPLPGPAMRLPGGEPRWPEPFVADGTFDGALPARLATDVATVATRTGLSRAEVLFAVTALAASLWADGPQPLLSLRHGHTKPEDVLIIGPLVEPCVLLPPGPAPLGVGEWITAHCHTNQQLPPTYGMSIREVAPLAPRNVGVNVLPPARPIALGPSAKATTATRDFLAPLWAGERSAGPSTAAVWINYYMDRPGVVEATLTYDTRVLPEPEPLLDAVLAVAAAAAEEPDLPVTALHTRLRGE</sequence>
<gene>
    <name evidence="2" type="ORF">CEB94_22295</name>
</gene>
<dbReference type="EMBL" id="CP021978">
    <property type="protein sequence ID" value="QCD57268.1"/>
    <property type="molecule type" value="Genomic_DNA"/>
</dbReference>
<dbReference type="Gene3D" id="3.30.559.30">
    <property type="entry name" value="Nonribosomal peptide synthetase, condensation domain"/>
    <property type="match status" value="1"/>
</dbReference>
<organism evidence="2 3">
    <name type="scientific">Streptomyces hawaiiensis</name>
    <dbReference type="NCBI Taxonomy" id="67305"/>
    <lineage>
        <taxon>Bacteria</taxon>
        <taxon>Bacillati</taxon>
        <taxon>Actinomycetota</taxon>
        <taxon>Actinomycetes</taxon>
        <taxon>Kitasatosporales</taxon>
        <taxon>Streptomycetaceae</taxon>
        <taxon>Streptomyces</taxon>
    </lineage>
</organism>
<evidence type="ECO:0000313" key="3">
    <source>
        <dbReference type="Proteomes" id="UP000495940"/>
    </source>
</evidence>
<dbReference type="GO" id="GO:0008610">
    <property type="term" value="P:lipid biosynthetic process"/>
    <property type="evidence" value="ECO:0007669"/>
    <property type="project" value="UniProtKB-ARBA"/>
</dbReference>
<dbReference type="AlphaFoldDB" id="A0A6G5RGL6"/>
<name>A0A6G5RGL6_9ACTN</name>
<dbReference type="Pfam" id="PF00668">
    <property type="entry name" value="Condensation"/>
    <property type="match status" value="1"/>
</dbReference>
<dbReference type="GO" id="GO:0003824">
    <property type="term" value="F:catalytic activity"/>
    <property type="evidence" value="ECO:0007669"/>
    <property type="project" value="InterPro"/>
</dbReference>
<evidence type="ECO:0000259" key="1">
    <source>
        <dbReference type="Pfam" id="PF00668"/>
    </source>
</evidence>
<feature type="domain" description="Condensation" evidence="1">
    <location>
        <begin position="44"/>
        <end position="274"/>
    </location>
</feature>